<evidence type="ECO:0000313" key="15">
    <source>
        <dbReference type="Proteomes" id="UP000249390"/>
    </source>
</evidence>
<keyword evidence="10 13" id="KW-1133">Transmembrane helix</keyword>
<dbReference type="GO" id="GO:0005783">
    <property type="term" value="C:endoplasmic reticulum"/>
    <property type="evidence" value="ECO:0007669"/>
    <property type="project" value="UniProtKB-SubCell"/>
</dbReference>
<dbReference type="GO" id="GO:0009725">
    <property type="term" value="P:response to hormone"/>
    <property type="evidence" value="ECO:0007669"/>
    <property type="project" value="UniProtKB-ARBA"/>
</dbReference>
<comment type="caution">
    <text evidence="14">The sequence shown here is derived from an EMBL/GenBank/DDBJ whole genome shotgun (WGS) entry which is preliminary data.</text>
</comment>
<evidence type="ECO:0000256" key="7">
    <source>
        <dbReference type="ARBA" id="ARBA00022490"/>
    </source>
</evidence>
<gene>
    <name evidence="14" type="ORF">DM860_005632</name>
</gene>
<comment type="subcellular location">
    <subcellularLocation>
        <location evidence="4">Cytoplasm</location>
    </subcellularLocation>
    <subcellularLocation>
        <location evidence="3">Endoplasmic reticulum</location>
    </subcellularLocation>
    <subcellularLocation>
        <location evidence="2">Membrane</location>
        <topology evidence="2">Multi-pass membrane protein</topology>
    </subcellularLocation>
    <subcellularLocation>
        <location evidence="1">Nucleus</location>
    </subcellularLocation>
</comment>
<evidence type="ECO:0000313" key="14">
    <source>
        <dbReference type="EMBL" id="RAL48208.1"/>
    </source>
</evidence>
<evidence type="ECO:0000256" key="6">
    <source>
        <dbReference type="ARBA" id="ARBA00022473"/>
    </source>
</evidence>
<keyword evidence="7" id="KW-0963">Cytoplasm</keyword>
<feature type="transmembrane region" description="Helical" evidence="13">
    <location>
        <begin position="78"/>
        <end position="98"/>
    </location>
</feature>
<evidence type="ECO:0000256" key="5">
    <source>
        <dbReference type="ARBA" id="ARBA00006891"/>
    </source>
</evidence>
<evidence type="ECO:0000256" key="4">
    <source>
        <dbReference type="ARBA" id="ARBA00004496"/>
    </source>
</evidence>
<dbReference type="AlphaFoldDB" id="A0A328DUI6"/>
<dbReference type="GO" id="GO:0046622">
    <property type="term" value="P:positive regulation of organ growth"/>
    <property type="evidence" value="ECO:0007669"/>
    <property type="project" value="InterPro"/>
</dbReference>
<name>A0A328DUI6_9ASTE</name>
<accession>A0A328DUI6</accession>
<evidence type="ECO:0000256" key="11">
    <source>
        <dbReference type="ARBA" id="ARBA00023136"/>
    </source>
</evidence>
<evidence type="ECO:0000256" key="13">
    <source>
        <dbReference type="SAM" id="Phobius"/>
    </source>
</evidence>
<evidence type="ECO:0000256" key="3">
    <source>
        <dbReference type="ARBA" id="ARBA00004240"/>
    </source>
</evidence>
<comment type="similarity">
    <text evidence="5">Belongs to the plant organ size related (OSR) protein family.</text>
</comment>
<keyword evidence="6" id="KW-0217">Developmental protein</keyword>
<evidence type="ECO:0000256" key="10">
    <source>
        <dbReference type="ARBA" id="ARBA00022989"/>
    </source>
</evidence>
<dbReference type="PANTHER" id="PTHR36023">
    <property type="entry name" value="ARGOS-LIKE PROTEIN"/>
    <property type="match status" value="1"/>
</dbReference>
<dbReference type="Proteomes" id="UP000249390">
    <property type="component" value="Unassembled WGS sequence"/>
</dbReference>
<proteinExistence type="inferred from homology"/>
<dbReference type="PANTHER" id="PTHR36023:SF3">
    <property type="entry name" value="ARGOS-LIKE PROTEIN"/>
    <property type="match status" value="1"/>
</dbReference>
<reference evidence="14 15" key="1">
    <citation type="submission" date="2018-06" db="EMBL/GenBank/DDBJ databases">
        <title>The Genome of Cuscuta australis (Dodder) Provides Insight into the Evolution of Plant Parasitism.</title>
        <authorList>
            <person name="Liu H."/>
        </authorList>
    </citation>
    <scope>NUCLEOTIDE SEQUENCE [LARGE SCALE GENOMIC DNA]</scope>
    <source>
        <strain evidence="15">cv. Yunnan</strain>
        <tissue evidence="14">Vines</tissue>
    </source>
</reference>
<evidence type="ECO:0000256" key="8">
    <source>
        <dbReference type="ARBA" id="ARBA00022692"/>
    </source>
</evidence>
<dbReference type="GO" id="GO:0005634">
    <property type="term" value="C:nucleus"/>
    <property type="evidence" value="ECO:0007669"/>
    <property type="project" value="UniProtKB-SubCell"/>
</dbReference>
<organism evidence="14 15">
    <name type="scientific">Cuscuta australis</name>
    <dbReference type="NCBI Taxonomy" id="267555"/>
    <lineage>
        <taxon>Eukaryota</taxon>
        <taxon>Viridiplantae</taxon>
        <taxon>Streptophyta</taxon>
        <taxon>Embryophyta</taxon>
        <taxon>Tracheophyta</taxon>
        <taxon>Spermatophyta</taxon>
        <taxon>Magnoliopsida</taxon>
        <taxon>eudicotyledons</taxon>
        <taxon>Gunneridae</taxon>
        <taxon>Pentapetalae</taxon>
        <taxon>asterids</taxon>
        <taxon>lamiids</taxon>
        <taxon>Solanales</taxon>
        <taxon>Convolvulaceae</taxon>
        <taxon>Cuscuteae</taxon>
        <taxon>Cuscuta</taxon>
        <taxon>Cuscuta subgen. Grammica</taxon>
        <taxon>Cuscuta sect. Cleistogrammica</taxon>
    </lineage>
</organism>
<evidence type="ECO:0000256" key="9">
    <source>
        <dbReference type="ARBA" id="ARBA00022824"/>
    </source>
</evidence>
<keyword evidence="8 13" id="KW-0812">Transmembrane</keyword>
<evidence type="ECO:0000256" key="2">
    <source>
        <dbReference type="ARBA" id="ARBA00004141"/>
    </source>
</evidence>
<keyword evidence="15" id="KW-1185">Reference proteome</keyword>
<dbReference type="EMBL" id="NQVE01000098">
    <property type="protein sequence ID" value="RAL48208.1"/>
    <property type="molecule type" value="Genomic_DNA"/>
</dbReference>
<keyword evidence="12" id="KW-0539">Nucleus</keyword>
<evidence type="ECO:0000256" key="12">
    <source>
        <dbReference type="ARBA" id="ARBA00023242"/>
    </source>
</evidence>
<dbReference type="GO" id="GO:0016020">
    <property type="term" value="C:membrane"/>
    <property type="evidence" value="ECO:0007669"/>
    <property type="project" value="UniProtKB-SubCell"/>
</dbReference>
<feature type="transmembrane region" description="Helical" evidence="13">
    <location>
        <begin position="104"/>
        <end position="124"/>
    </location>
</feature>
<keyword evidence="11 13" id="KW-0472">Membrane</keyword>
<sequence>MILAASRGAQENYYFLNSLPDHRLIKNATYGTAAAANMKVVSKKAPPPSQSPAAHQRKIAGKRTALFSQLSYFGPESLFLLLCLTASLLLLPLVLPPLPPPPLMLLFVPICILAVLMVLAFMPCNVRDVRYQRV</sequence>
<protein>
    <recommendedName>
        <fullName evidence="16">ARGOS-like protein</fullName>
    </recommendedName>
</protein>
<dbReference type="InterPro" id="IPR037468">
    <property type="entry name" value="ARGOS/ARL/OSR1"/>
</dbReference>
<evidence type="ECO:0008006" key="16">
    <source>
        <dbReference type="Google" id="ProtNLM"/>
    </source>
</evidence>
<keyword evidence="9" id="KW-0256">Endoplasmic reticulum</keyword>
<evidence type="ECO:0000256" key="1">
    <source>
        <dbReference type="ARBA" id="ARBA00004123"/>
    </source>
</evidence>